<name>A0ACB5TUW3_CANBO</name>
<dbReference type="Proteomes" id="UP001165101">
    <property type="component" value="Unassembled WGS sequence"/>
</dbReference>
<keyword evidence="2" id="KW-1185">Reference proteome</keyword>
<accession>A0ACB5TUW3</accession>
<comment type="caution">
    <text evidence="1">The sequence shown here is derived from an EMBL/GenBank/DDBJ whole genome shotgun (WGS) entry which is preliminary data.</text>
</comment>
<gene>
    <name evidence="1" type="ORF">Cboi01_000387000</name>
</gene>
<dbReference type="EMBL" id="BSXV01002276">
    <property type="protein sequence ID" value="GME95357.1"/>
    <property type="molecule type" value="Genomic_DNA"/>
</dbReference>
<sequence length="692" mass="77817">MLMKSSFHRAFQNIWDRNLENKDIDADIIVLGIKYTLEKETAEINNTDKLVASQHSELEPNQHENNNGDITEPHTTETPTQLSDKPEPKTSNSDNVLDNEDKTANKVLDTKSDDQLENKSDISLDASTNIGESTTSETQFSFFNIDDKFNDIKNLINDSATAFSTWQNRYLHDKSTPSIECLPPHSNSSTESSFLLDSTHLSTWPEGFLKDLETRIWLTYRTDFPLIEKEKDSPSGISFSSIFRGGVNFNSNGFSSDCGWGCMIRTSQSLVANALLDLHIGRDWRYIANDTDNINYNKHVNIVSWFEDSPSAPFSIHNFVDQGNKKSNKKPGQWFGPSAASKSIEAICKNFPEAGLKVYISASNGDIYDDELLTLAYEDNKDIFSPILILAGIRLGVKNVNSLYWNSLKCSLSLPQSVGIAGGRPASSHYFFGYQEDSLFYLDPHVAQKALIPPVSAGQEVIEETINKDTPSSQFIKIETPQIDITSVHTKRIRMLPLVEMDPSMLVGILVKSKEDYDQLKTKFESAEGYQILYFHKNKPHMIQNRTSISHELCGDDDDDDFVDIGFDDQDEAIIQDNSSQKFDMIDMDTENSIIHDTGVPLKKEENNTDSFDSMNEDKSFVNVPKAKERAVSQPVIITHEEAQDLINDRTLSATPETFETIDKTAVSKSQETSNKKLEDEPILLDENGDIV</sequence>
<protein>
    <submittedName>
        <fullName evidence="1">Unnamed protein product</fullName>
    </submittedName>
</protein>
<reference evidence="1" key="1">
    <citation type="submission" date="2023-04" db="EMBL/GenBank/DDBJ databases">
        <title>Candida boidinii NBRC 1967.</title>
        <authorList>
            <person name="Ichikawa N."/>
            <person name="Sato H."/>
            <person name="Tonouchi N."/>
        </authorList>
    </citation>
    <scope>NUCLEOTIDE SEQUENCE</scope>
    <source>
        <strain evidence="1">NBRC 1967</strain>
    </source>
</reference>
<proteinExistence type="predicted"/>
<evidence type="ECO:0000313" key="2">
    <source>
        <dbReference type="Proteomes" id="UP001165101"/>
    </source>
</evidence>
<evidence type="ECO:0000313" key="1">
    <source>
        <dbReference type="EMBL" id="GME95357.1"/>
    </source>
</evidence>
<organism evidence="1 2">
    <name type="scientific">Candida boidinii</name>
    <name type="common">Yeast</name>
    <dbReference type="NCBI Taxonomy" id="5477"/>
    <lineage>
        <taxon>Eukaryota</taxon>
        <taxon>Fungi</taxon>
        <taxon>Dikarya</taxon>
        <taxon>Ascomycota</taxon>
        <taxon>Saccharomycotina</taxon>
        <taxon>Pichiomycetes</taxon>
        <taxon>Pichiales</taxon>
        <taxon>Pichiaceae</taxon>
        <taxon>Ogataea</taxon>
        <taxon>Ogataea/Candida clade</taxon>
    </lineage>
</organism>